<keyword evidence="1 3" id="KW-0689">Ribosomal protein</keyword>
<accession>A0ABX4MF94</accession>
<proteinExistence type="inferred from homology"/>
<protein>
    <submittedName>
        <fullName evidence="4">50S ribosomal protein L14</fullName>
    </submittedName>
</protein>
<evidence type="ECO:0000313" key="5">
    <source>
        <dbReference type="Proteomes" id="UP000228684"/>
    </source>
</evidence>
<gene>
    <name evidence="4" type="primary">rplN</name>
    <name evidence="4" type="ORF">magneo_319</name>
</gene>
<dbReference type="Gene3D" id="2.40.150.20">
    <property type="entry name" value="Ribosomal protein L14"/>
    <property type="match status" value="1"/>
</dbReference>
<keyword evidence="2 3" id="KW-0687">Ribonucleoprotein</keyword>
<name>A0ABX4MF94_9HYPH</name>
<dbReference type="InterPro" id="IPR036853">
    <property type="entry name" value="Ribosomal_uL14_sf"/>
</dbReference>
<dbReference type="SMART" id="SM01374">
    <property type="entry name" value="Ribosomal_L14"/>
    <property type="match status" value="1"/>
</dbReference>
<comment type="caution">
    <text evidence="4">The sequence shown here is derived from an EMBL/GenBank/DDBJ whole genome shotgun (WGS) entry which is preliminary data.</text>
</comment>
<evidence type="ECO:0000313" key="4">
    <source>
        <dbReference type="EMBL" id="PIM94803.1"/>
    </source>
</evidence>
<evidence type="ECO:0000256" key="2">
    <source>
        <dbReference type="ARBA" id="ARBA00023274"/>
    </source>
</evidence>
<keyword evidence="5" id="KW-1185">Reference proteome</keyword>
<sequence length="105" mass="11963">MKFIRCIKIIGSTNKRWAKYGEVIKASATVVYTRSKIKQGSVVNALIIRCIRPFNRILGCIKFYESSVIILNDKLEPIGTRIFGSILKELKVINQNMFSLINDVI</sequence>
<dbReference type="PANTHER" id="PTHR11761">
    <property type="entry name" value="50S/60S RIBOSOMAL PROTEIN L14/L23"/>
    <property type="match status" value="1"/>
</dbReference>
<dbReference type="CDD" id="cd00337">
    <property type="entry name" value="Ribosomal_uL14"/>
    <property type="match status" value="1"/>
</dbReference>
<dbReference type="Pfam" id="PF00238">
    <property type="entry name" value="Ribosomal_L14"/>
    <property type="match status" value="1"/>
</dbReference>
<dbReference type="InterPro" id="IPR000218">
    <property type="entry name" value="Ribosomal_uL14"/>
</dbReference>
<evidence type="ECO:0000256" key="1">
    <source>
        <dbReference type="ARBA" id="ARBA00022980"/>
    </source>
</evidence>
<dbReference type="Proteomes" id="UP000228684">
    <property type="component" value="Unassembled WGS sequence"/>
</dbReference>
<dbReference type="EMBL" id="NXGM01000203">
    <property type="protein sequence ID" value="PIM94803.1"/>
    <property type="molecule type" value="Genomic_DNA"/>
</dbReference>
<dbReference type="SUPFAM" id="SSF50193">
    <property type="entry name" value="Ribosomal protein L14"/>
    <property type="match status" value="1"/>
</dbReference>
<dbReference type="GO" id="GO:0005840">
    <property type="term" value="C:ribosome"/>
    <property type="evidence" value="ECO:0007669"/>
    <property type="project" value="UniProtKB-KW"/>
</dbReference>
<evidence type="ECO:0000256" key="3">
    <source>
        <dbReference type="RuleBase" id="RU003949"/>
    </source>
</evidence>
<reference evidence="4" key="1">
    <citation type="submission" date="2017-09" db="EMBL/GenBank/DDBJ databases">
        <authorList>
            <person name="Campbell M.A."/>
            <person name="Lukasik P."/>
            <person name="Simon C."/>
            <person name="McCutcheon J.P."/>
        </authorList>
    </citation>
    <scope>NUCLEOTIDE SEQUENCE [LARGE SCALE GENOMIC DNA]</scope>
    <source>
        <strain evidence="4">MAGNEO</strain>
    </source>
</reference>
<dbReference type="PANTHER" id="PTHR11761:SF3">
    <property type="entry name" value="LARGE RIBOSOMAL SUBUNIT PROTEIN UL14M"/>
    <property type="match status" value="1"/>
</dbReference>
<organism evidence="4 5">
    <name type="scientific">Candidatus Hodgkinia cicadicola</name>
    <dbReference type="NCBI Taxonomy" id="573658"/>
    <lineage>
        <taxon>Bacteria</taxon>
        <taxon>Pseudomonadati</taxon>
        <taxon>Pseudomonadota</taxon>
        <taxon>Alphaproteobacteria</taxon>
        <taxon>Hyphomicrobiales</taxon>
        <taxon>Candidatus Hodgkinia</taxon>
    </lineage>
</organism>
<comment type="similarity">
    <text evidence="3">Belongs to the universal ribosomal protein uL14 family.</text>
</comment>